<protein>
    <submittedName>
        <fullName evidence="1">OprO/OprP family phosphate-selective porin</fullName>
    </submittedName>
</protein>
<gene>
    <name evidence="1" type="ORF">NG821_10635</name>
</gene>
<proteinExistence type="predicted"/>
<comment type="caution">
    <text evidence="1">The sequence shown here is derived from an EMBL/GenBank/DDBJ whole genome shotgun (WGS) entry which is preliminary data.</text>
</comment>
<dbReference type="Proteomes" id="UP001204015">
    <property type="component" value="Unassembled WGS sequence"/>
</dbReference>
<name>A0ABT1BZM3_9BACT</name>
<organism evidence="1 2">
    <name type="scientific">Segatella cerevisiae</name>
    <dbReference type="NCBI Taxonomy" id="2053716"/>
    <lineage>
        <taxon>Bacteria</taxon>
        <taxon>Pseudomonadati</taxon>
        <taxon>Bacteroidota</taxon>
        <taxon>Bacteroidia</taxon>
        <taxon>Bacteroidales</taxon>
        <taxon>Prevotellaceae</taxon>
        <taxon>Segatella</taxon>
    </lineage>
</organism>
<sequence length="406" mass="46130">MKHLFSIDTIAGVFLIFISPSTISAEEETSNKIENKNKTEIITFADSTSNKQIITNSKQSIWSEVLKVLPTISGYLQTGWNYSTAGKESSSFQAKRLRLILDDPISNIFSLRLQLELFNGISGSTNGNGQKNVQVMDAFVTTKLSNEFQIRTGQFYLPLGYENYDISPATLETIDFSNICYRMVCRNPISYNFIDYGRDIGVMILGDLFPNLQKEFYYVSYNMAITNGSLPSKDDNNKSKDFVTALEVRPTKFLNLKGSFNWGKYAGSLQDSNTGTTKTYQHQGMTRYIFGIWYNDPTGIDFRTEYGHIQSKDKGNYIVKENGCYILVGYHAGNFLPILKYELYRDNILKNSTNNFNSILCGLTYQINKSIKIQTNYSYIRYKNNVKAAIGKSGANQIQIMGMYKF</sequence>
<evidence type="ECO:0000313" key="2">
    <source>
        <dbReference type="Proteomes" id="UP001204015"/>
    </source>
</evidence>
<dbReference type="Gene3D" id="2.40.160.10">
    <property type="entry name" value="Porin"/>
    <property type="match status" value="1"/>
</dbReference>
<dbReference type="Pfam" id="PF07396">
    <property type="entry name" value="Porin_O_P"/>
    <property type="match status" value="1"/>
</dbReference>
<reference evidence="1 2" key="1">
    <citation type="submission" date="2022-06" db="EMBL/GenBank/DDBJ databases">
        <title>A taxonomic note on the genus Prevotella: Description of four novel genera and emended description of the genera Hallella and Xylanibacter.</title>
        <authorList>
            <person name="Hitch T.C.A."/>
        </authorList>
    </citation>
    <scope>NUCLEOTIDE SEQUENCE [LARGE SCALE GENOMIC DNA]</scope>
    <source>
        <strain evidence="1 2">DSM 100619</strain>
    </source>
</reference>
<accession>A0ABT1BZM3</accession>
<dbReference type="InterPro" id="IPR010870">
    <property type="entry name" value="Porin_O/P"/>
</dbReference>
<dbReference type="InterPro" id="IPR023614">
    <property type="entry name" value="Porin_dom_sf"/>
</dbReference>
<dbReference type="EMBL" id="JAMXLY010000046">
    <property type="protein sequence ID" value="MCO6026290.1"/>
    <property type="molecule type" value="Genomic_DNA"/>
</dbReference>
<dbReference type="SUPFAM" id="SSF56935">
    <property type="entry name" value="Porins"/>
    <property type="match status" value="1"/>
</dbReference>
<evidence type="ECO:0000313" key="1">
    <source>
        <dbReference type="EMBL" id="MCO6026290.1"/>
    </source>
</evidence>
<dbReference type="RefSeq" id="WP_252761645.1">
    <property type="nucleotide sequence ID" value="NZ_JAMXLY010000046.1"/>
</dbReference>
<keyword evidence="2" id="KW-1185">Reference proteome</keyword>